<name>A0A183ILC4_9BILA</name>
<dbReference type="EMBL" id="UZAM01008308">
    <property type="protein sequence ID" value="VDP04308.1"/>
    <property type="molecule type" value="Genomic_DNA"/>
</dbReference>
<reference evidence="2 3" key="2">
    <citation type="submission" date="2018-11" db="EMBL/GenBank/DDBJ databases">
        <authorList>
            <consortium name="Pathogen Informatics"/>
        </authorList>
    </citation>
    <scope>NUCLEOTIDE SEQUENCE [LARGE SCALE GENOMIC DNA]</scope>
</reference>
<dbReference type="WBParaSite" id="SBAD_0000461001-mRNA-1">
    <property type="protein sequence ID" value="SBAD_0000461001-mRNA-1"/>
    <property type="gene ID" value="SBAD_0000461001"/>
</dbReference>
<protein>
    <submittedName>
        <fullName evidence="4">ZP domain-containing protein</fullName>
    </submittedName>
</protein>
<proteinExistence type="predicted"/>
<evidence type="ECO:0000313" key="3">
    <source>
        <dbReference type="Proteomes" id="UP000270296"/>
    </source>
</evidence>
<evidence type="ECO:0000256" key="1">
    <source>
        <dbReference type="SAM" id="MobiDB-lite"/>
    </source>
</evidence>
<organism evidence="4">
    <name type="scientific">Soboliphyme baturini</name>
    <dbReference type="NCBI Taxonomy" id="241478"/>
    <lineage>
        <taxon>Eukaryota</taxon>
        <taxon>Metazoa</taxon>
        <taxon>Ecdysozoa</taxon>
        <taxon>Nematoda</taxon>
        <taxon>Enoplea</taxon>
        <taxon>Dorylaimia</taxon>
        <taxon>Dioctophymatida</taxon>
        <taxon>Dioctophymatoidea</taxon>
        <taxon>Soboliphymatidae</taxon>
        <taxon>Soboliphyme</taxon>
    </lineage>
</organism>
<sequence>MSNRSHASADSPQLQSCDRTTSSKTVTVNFMASYGSCFMAVDHKFTSTVADVNVTIRTHLQTDVYTCVRLPQCEKHAFVF</sequence>
<evidence type="ECO:0000313" key="2">
    <source>
        <dbReference type="EMBL" id="VDP04308.1"/>
    </source>
</evidence>
<evidence type="ECO:0000313" key="4">
    <source>
        <dbReference type="WBParaSite" id="SBAD_0000461001-mRNA-1"/>
    </source>
</evidence>
<accession>A0A183ILC4</accession>
<feature type="region of interest" description="Disordered" evidence="1">
    <location>
        <begin position="1"/>
        <end position="21"/>
    </location>
</feature>
<keyword evidence="3" id="KW-1185">Reference proteome</keyword>
<dbReference type="AlphaFoldDB" id="A0A183ILC4"/>
<reference evidence="4" key="1">
    <citation type="submission" date="2016-06" db="UniProtKB">
        <authorList>
            <consortium name="WormBaseParasite"/>
        </authorList>
    </citation>
    <scope>IDENTIFICATION</scope>
</reference>
<gene>
    <name evidence="2" type="ORF">SBAD_LOCUS4420</name>
</gene>
<dbReference type="Proteomes" id="UP000270296">
    <property type="component" value="Unassembled WGS sequence"/>
</dbReference>